<keyword evidence="6 8" id="KW-1133">Transmembrane helix</keyword>
<keyword evidence="5 8" id="KW-0812">Transmembrane</keyword>
<dbReference type="PANTHER" id="PTHR33908:SF3">
    <property type="entry name" value="UNDECAPRENYL PHOSPHATE-ALPHA-4-AMINO-4-DEOXY-L-ARABINOSE ARABINOSYL TRANSFERASE"/>
    <property type="match status" value="1"/>
</dbReference>
<dbReference type="Proteomes" id="UP000590542">
    <property type="component" value="Unassembled WGS sequence"/>
</dbReference>
<feature type="transmembrane region" description="Helical" evidence="8">
    <location>
        <begin position="594"/>
        <end position="618"/>
    </location>
</feature>
<organism evidence="11 12">
    <name type="scientific">candidate division WWE3 bacterium</name>
    <dbReference type="NCBI Taxonomy" id="2053526"/>
    <lineage>
        <taxon>Bacteria</taxon>
        <taxon>Katanobacteria</taxon>
    </lineage>
</organism>
<feature type="transmembrane region" description="Helical" evidence="8">
    <location>
        <begin position="780"/>
        <end position="796"/>
    </location>
</feature>
<accession>A0A7X9HTK3</accession>
<evidence type="ECO:0000256" key="6">
    <source>
        <dbReference type="ARBA" id="ARBA00022989"/>
    </source>
</evidence>
<dbReference type="InterPro" id="IPR038731">
    <property type="entry name" value="RgtA/B/C-like"/>
</dbReference>
<feature type="transmembrane region" description="Helical" evidence="8">
    <location>
        <begin position="77"/>
        <end position="95"/>
    </location>
</feature>
<feature type="transmembrane region" description="Helical" evidence="8">
    <location>
        <begin position="426"/>
        <end position="444"/>
    </location>
</feature>
<keyword evidence="2" id="KW-1003">Cell membrane</keyword>
<evidence type="ECO:0000256" key="4">
    <source>
        <dbReference type="ARBA" id="ARBA00022679"/>
    </source>
</evidence>
<protein>
    <submittedName>
        <fullName evidence="11">Phospholipid carrier-dependent glycosyltransferase</fullName>
    </submittedName>
</protein>
<reference evidence="11 12" key="1">
    <citation type="journal article" date="2020" name="Biotechnol. Biofuels">
        <title>New insights from the biogas microbiome by comprehensive genome-resolved metagenomics of nearly 1600 species originating from multiple anaerobic digesters.</title>
        <authorList>
            <person name="Campanaro S."/>
            <person name="Treu L."/>
            <person name="Rodriguez-R L.M."/>
            <person name="Kovalovszki A."/>
            <person name="Ziels R.M."/>
            <person name="Maus I."/>
            <person name="Zhu X."/>
            <person name="Kougias P.G."/>
            <person name="Basile A."/>
            <person name="Luo G."/>
            <person name="Schluter A."/>
            <person name="Konstantinidis K.T."/>
            <person name="Angelidaki I."/>
        </authorList>
    </citation>
    <scope>NUCLEOTIDE SEQUENCE [LARGE SCALE GENOMIC DNA]</scope>
    <source>
        <strain evidence="11">AS27yjCOA_202</strain>
    </source>
</reference>
<feature type="transmembrane region" description="Helical" evidence="8">
    <location>
        <begin position="183"/>
        <end position="199"/>
    </location>
</feature>
<evidence type="ECO:0000256" key="3">
    <source>
        <dbReference type="ARBA" id="ARBA00022676"/>
    </source>
</evidence>
<feature type="transmembrane region" description="Helical" evidence="8">
    <location>
        <begin position="366"/>
        <end position="387"/>
    </location>
</feature>
<evidence type="ECO:0000256" key="8">
    <source>
        <dbReference type="SAM" id="Phobius"/>
    </source>
</evidence>
<feature type="transmembrane region" description="Helical" evidence="8">
    <location>
        <begin position="719"/>
        <end position="736"/>
    </location>
</feature>
<feature type="transmembrane region" description="Helical" evidence="8">
    <location>
        <begin position="205"/>
        <end position="222"/>
    </location>
</feature>
<name>A0A7X9HTK3_UNCKA</name>
<dbReference type="GO" id="GO:0016763">
    <property type="term" value="F:pentosyltransferase activity"/>
    <property type="evidence" value="ECO:0007669"/>
    <property type="project" value="TreeGrafter"/>
</dbReference>
<dbReference type="Pfam" id="PF13231">
    <property type="entry name" value="PMT_2"/>
    <property type="match status" value="1"/>
</dbReference>
<dbReference type="Pfam" id="PF04932">
    <property type="entry name" value="Wzy_C"/>
    <property type="match status" value="1"/>
</dbReference>
<evidence type="ECO:0000313" key="11">
    <source>
        <dbReference type="EMBL" id="NMB91493.1"/>
    </source>
</evidence>
<evidence type="ECO:0000313" key="12">
    <source>
        <dbReference type="Proteomes" id="UP000590542"/>
    </source>
</evidence>
<dbReference type="AlphaFoldDB" id="A0A7X9HTK3"/>
<feature type="transmembrane region" description="Helical" evidence="8">
    <location>
        <begin position="47"/>
        <end position="65"/>
    </location>
</feature>
<comment type="subcellular location">
    <subcellularLocation>
        <location evidence="1">Cell membrane</location>
        <topology evidence="1">Multi-pass membrane protein</topology>
    </subcellularLocation>
</comment>
<sequence length="916" mass="105908">MHKELFSFYTWDLMPIRVFMLAIFCAGITQMFLCLKRTKSLKPLFSYLKDPFVLILFLLWLVRGISIFNTKNFQASISLYAFFTTVVALGIYIYLTFKDKPQELLRYIRFYSYVVFILTLFGLFQLALYYKTGKVVGAMWPVPGKVPRVGSLFWDVNHYGSLLAAILPVLGVFILTDKGAKKKLLDIIMFGSVSFALLLTNSRSAWMLGGFALLSFITFLLLKKFGFKGIVYIVLAVVLVATPMLAEYSNKKSPFRQKVRDAFHYRIDSFDSHLMLLTGAYQIFEDYPVLGGGYGSFFEHFSKTEIAPTFFSRDPAALNTRVPAHTIWGEALSETGMVGTSVLIVLAFLFLLAPLYVFFNSDYKNVSLLGSAMSSVFIGWYIAGIFYSYNSEFFWIISFLYLVWSVGHIGSGYFKKIINYFFGKSGFLLTIICLLAFFLIFFKLGANHLIPWDEAIYAKVAKNMVENNQYFVLHWDNLIKGWFEKPPLYMWMMSGFMKVLGFTSLAARLPSAVFGFLTVILVFTFANKLFNRKTVAFISSLSILTTVHFLYYSRASMLDVTTTFFITLALYFYWCAKTNEKKPMWMLSGVSVGLAIMTKGFVGLLPLLVISLYETYLFIFERQKLDKKLFLNYLSLFGFGLLVSAPWHIAMYKMFGQEFINKYFIYHVWDRATMAIEDKGNPFFWYIVVLKVSMRIWFIALLGALPLGLYLSIKKDKRFVFLSIWSLSIFFFFSLAKSKLTWYIIPIYPPLCILVGYFIERCLNFVMNRFKSFNNETFKFSSLYIFVILSLFYLFLNRSLVYTDDLNGSKAKLLEMESEYFGTSYTVYMSRMEEPTPLFYLKSPYKIVDFRADKEDRVPSVPDNEPLILITKKGRYSEYVAGYSVPSKIVMEDGDWVLWYLPPKTGVFNLLKKPNN</sequence>
<dbReference type="GO" id="GO:0010041">
    <property type="term" value="P:response to iron(III) ion"/>
    <property type="evidence" value="ECO:0007669"/>
    <property type="project" value="TreeGrafter"/>
</dbReference>
<comment type="caution">
    <text evidence="11">The sequence shown here is derived from an EMBL/GenBank/DDBJ whole genome shotgun (WGS) entry which is preliminary data.</text>
</comment>
<dbReference type="PANTHER" id="PTHR33908">
    <property type="entry name" value="MANNOSYLTRANSFERASE YKCB-RELATED"/>
    <property type="match status" value="1"/>
</dbReference>
<feature type="transmembrane region" description="Helical" evidence="8">
    <location>
        <begin position="107"/>
        <end position="130"/>
    </location>
</feature>
<feature type="transmembrane region" description="Helical" evidence="8">
    <location>
        <begin position="683"/>
        <end position="707"/>
    </location>
</feature>
<feature type="domain" description="O-antigen ligase-related" evidence="9">
    <location>
        <begin position="193"/>
        <end position="343"/>
    </location>
</feature>
<evidence type="ECO:0000259" key="10">
    <source>
        <dbReference type="Pfam" id="PF13231"/>
    </source>
</evidence>
<evidence type="ECO:0000256" key="5">
    <source>
        <dbReference type="ARBA" id="ARBA00022692"/>
    </source>
</evidence>
<feature type="transmembrane region" description="Helical" evidence="8">
    <location>
        <begin position="630"/>
        <end position="649"/>
    </location>
</feature>
<feature type="transmembrane region" description="Helical" evidence="8">
    <location>
        <begin position="557"/>
        <end position="574"/>
    </location>
</feature>
<dbReference type="InterPro" id="IPR050297">
    <property type="entry name" value="LipidA_mod_glycosyltrf_83"/>
</dbReference>
<gene>
    <name evidence="11" type="ORF">GYA37_01435</name>
</gene>
<dbReference type="InterPro" id="IPR007016">
    <property type="entry name" value="O-antigen_ligase-rel_domated"/>
</dbReference>
<feature type="transmembrane region" description="Helical" evidence="8">
    <location>
        <begin position="742"/>
        <end position="759"/>
    </location>
</feature>
<proteinExistence type="predicted"/>
<feature type="transmembrane region" description="Helical" evidence="8">
    <location>
        <begin position="16"/>
        <end position="35"/>
    </location>
</feature>
<dbReference type="EMBL" id="JAAZNV010000006">
    <property type="protein sequence ID" value="NMB91493.1"/>
    <property type="molecule type" value="Genomic_DNA"/>
</dbReference>
<evidence type="ECO:0000256" key="7">
    <source>
        <dbReference type="ARBA" id="ARBA00023136"/>
    </source>
</evidence>
<keyword evidence="7 8" id="KW-0472">Membrane</keyword>
<evidence type="ECO:0000256" key="1">
    <source>
        <dbReference type="ARBA" id="ARBA00004651"/>
    </source>
</evidence>
<feature type="transmembrane region" description="Helical" evidence="8">
    <location>
        <begin position="512"/>
        <end position="530"/>
    </location>
</feature>
<feature type="transmembrane region" description="Helical" evidence="8">
    <location>
        <begin position="338"/>
        <end position="359"/>
    </location>
</feature>
<feature type="transmembrane region" description="Helical" evidence="8">
    <location>
        <begin position="393"/>
        <end position="414"/>
    </location>
</feature>
<feature type="transmembrane region" description="Helical" evidence="8">
    <location>
        <begin position="156"/>
        <end position="176"/>
    </location>
</feature>
<dbReference type="GO" id="GO:0009103">
    <property type="term" value="P:lipopolysaccharide biosynthetic process"/>
    <property type="evidence" value="ECO:0007669"/>
    <property type="project" value="UniProtKB-ARBA"/>
</dbReference>
<keyword evidence="3" id="KW-0328">Glycosyltransferase</keyword>
<feature type="transmembrane region" description="Helical" evidence="8">
    <location>
        <begin position="229"/>
        <end position="246"/>
    </location>
</feature>
<evidence type="ECO:0000259" key="9">
    <source>
        <dbReference type="Pfam" id="PF04932"/>
    </source>
</evidence>
<feature type="domain" description="Glycosyltransferase RgtA/B/C/D-like" evidence="10">
    <location>
        <begin position="485"/>
        <end position="647"/>
    </location>
</feature>
<keyword evidence="4 11" id="KW-0808">Transferase</keyword>
<evidence type="ECO:0000256" key="2">
    <source>
        <dbReference type="ARBA" id="ARBA00022475"/>
    </source>
</evidence>
<dbReference type="GO" id="GO:0005886">
    <property type="term" value="C:plasma membrane"/>
    <property type="evidence" value="ECO:0007669"/>
    <property type="project" value="UniProtKB-SubCell"/>
</dbReference>